<dbReference type="InterPro" id="IPR035093">
    <property type="entry name" value="RelE/ParE_toxin_dom_sf"/>
</dbReference>
<accession>A0A5B8W194</accession>
<protein>
    <submittedName>
        <fullName evidence="2">Type II toxin-antitoxin system RelE/ParE family toxin</fullName>
    </submittedName>
</protein>
<dbReference type="Pfam" id="PF05016">
    <property type="entry name" value="ParE_toxin"/>
    <property type="match status" value="1"/>
</dbReference>
<dbReference type="SUPFAM" id="SSF143011">
    <property type="entry name" value="RelE-like"/>
    <property type="match status" value="1"/>
</dbReference>
<dbReference type="EMBL" id="CP042437">
    <property type="protein sequence ID" value="QEC77463.1"/>
    <property type="molecule type" value="Genomic_DNA"/>
</dbReference>
<evidence type="ECO:0000313" key="3">
    <source>
        <dbReference type="Proteomes" id="UP000321362"/>
    </source>
</evidence>
<proteinExistence type="predicted"/>
<keyword evidence="1" id="KW-1277">Toxin-antitoxin system</keyword>
<keyword evidence="3" id="KW-1185">Reference proteome</keyword>
<dbReference type="Proteomes" id="UP000321362">
    <property type="component" value="Chromosome"/>
</dbReference>
<evidence type="ECO:0000256" key="1">
    <source>
        <dbReference type="ARBA" id="ARBA00022649"/>
    </source>
</evidence>
<evidence type="ECO:0000313" key="2">
    <source>
        <dbReference type="EMBL" id="QEC77463.1"/>
    </source>
</evidence>
<dbReference type="Gene3D" id="3.30.2310.20">
    <property type="entry name" value="RelE-like"/>
    <property type="match status" value="1"/>
</dbReference>
<dbReference type="AlphaFoldDB" id="A0A5B8W194"/>
<dbReference type="InterPro" id="IPR007712">
    <property type="entry name" value="RelE/ParE_toxin"/>
</dbReference>
<gene>
    <name evidence="2" type="ORF">FSB76_16485</name>
</gene>
<name>A0A5B8W194_9SPHI</name>
<dbReference type="RefSeq" id="WP_147055175.1">
    <property type="nucleotide sequence ID" value="NZ_CP042437.1"/>
</dbReference>
<sequence length="97" mass="11708">MQIKWNKLAVKQLIDAIEYLEDNDQFAYAEKIEQRILLKIKSLPLKSELYQPDRLKKNNDGSFHAFEVDSYRISYRILPTEIRILRVRHSSRRPFTR</sequence>
<dbReference type="KEGG" id="mgk:FSB76_16485"/>
<organism evidence="2 3">
    <name type="scientific">Mucilaginibacter ginsenosidivorax</name>
    <dbReference type="NCBI Taxonomy" id="862126"/>
    <lineage>
        <taxon>Bacteria</taxon>
        <taxon>Pseudomonadati</taxon>
        <taxon>Bacteroidota</taxon>
        <taxon>Sphingobacteriia</taxon>
        <taxon>Sphingobacteriales</taxon>
        <taxon>Sphingobacteriaceae</taxon>
        <taxon>Mucilaginibacter</taxon>
    </lineage>
</organism>
<reference evidence="2 3" key="1">
    <citation type="journal article" date="2013" name="J. Microbiol.">
        <title>Mucilaginibacter ginsenosidivorax sp. nov., with ginsenoside converting activity isolated from sediment.</title>
        <authorList>
            <person name="Kim J.K."/>
            <person name="Choi T.E."/>
            <person name="Liu Q.M."/>
            <person name="Park H.Y."/>
            <person name="Yi T.H."/>
            <person name="Yoon M.H."/>
            <person name="Kim S.C."/>
            <person name="Im W.T."/>
        </authorList>
    </citation>
    <scope>NUCLEOTIDE SEQUENCE [LARGE SCALE GENOMIC DNA]</scope>
    <source>
        <strain evidence="2 3">KHI28</strain>
    </source>
</reference>